<sequence>MKINKSKFILLILLCLQGVLTFGQNVAGNYIEMRDQLKVLKDDNTLYSTLAGSPYVENEFVQGKIIIKGQKDQPAYLKYNVAKDQIEIKANPLQKDVFVLPRNNQYSFELKNYTYYYGSVTTSKNGYLQGYLMKFYEGDDVGFIAKPVVRIERAKAAETSYDRAKPATMIVETEYYISVDGRPYEKIRLKERIIKRKLKDSEKMEAYFDKHKVNSEDDVVDLLQFYEESAM</sequence>
<feature type="chain" id="PRO_5009258207" description="GLPGLI family protein" evidence="1">
    <location>
        <begin position="28"/>
        <end position="231"/>
    </location>
</feature>
<evidence type="ECO:0008006" key="4">
    <source>
        <dbReference type="Google" id="ProtNLM"/>
    </source>
</evidence>
<keyword evidence="1" id="KW-0732">Signal</keyword>
<evidence type="ECO:0000256" key="1">
    <source>
        <dbReference type="SAM" id="SignalP"/>
    </source>
</evidence>
<reference evidence="2 3" key="1">
    <citation type="submission" date="2016-10" db="EMBL/GenBank/DDBJ databases">
        <authorList>
            <person name="Varghese N."/>
            <person name="Submissions S."/>
        </authorList>
    </citation>
    <scope>NUCLEOTIDE SEQUENCE [LARGE SCALE GENOMIC DNA]</scope>
    <source>
        <strain evidence="2 3">Mar_2010_102</strain>
    </source>
</reference>
<dbReference type="AlphaFoldDB" id="A0A1H1QYN6"/>
<dbReference type="EMBL" id="LT629745">
    <property type="protein sequence ID" value="SDS28506.1"/>
    <property type="molecule type" value="Genomic_DNA"/>
</dbReference>
<feature type="signal peptide" evidence="1">
    <location>
        <begin position="1"/>
        <end position="27"/>
    </location>
</feature>
<dbReference type="STRING" id="1250231.SAMN04488552_2686"/>
<gene>
    <name evidence="2" type="ORF">SAMN04488552_2686</name>
</gene>
<keyword evidence="3" id="KW-1185">Reference proteome</keyword>
<evidence type="ECO:0000313" key="3">
    <source>
        <dbReference type="Proteomes" id="UP000198858"/>
    </source>
</evidence>
<dbReference type="Proteomes" id="UP000198858">
    <property type="component" value="Chromosome I"/>
</dbReference>
<name>A0A1H1QYN6_9FLAO</name>
<protein>
    <recommendedName>
        <fullName evidence="4">GLPGLI family protein</fullName>
    </recommendedName>
</protein>
<accession>A0A1H1QYN6</accession>
<evidence type="ECO:0000313" key="2">
    <source>
        <dbReference type="EMBL" id="SDS28506.1"/>
    </source>
</evidence>
<proteinExistence type="predicted"/>
<organism evidence="2 3">
    <name type="scientific">Christiangramia echinicola</name>
    <dbReference type="NCBI Taxonomy" id="279359"/>
    <lineage>
        <taxon>Bacteria</taxon>
        <taxon>Pseudomonadati</taxon>
        <taxon>Bacteroidota</taxon>
        <taxon>Flavobacteriia</taxon>
        <taxon>Flavobacteriales</taxon>
        <taxon>Flavobacteriaceae</taxon>
        <taxon>Christiangramia</taxon>
    </lineage>
</organism>
<dbReference type="RefSeq" id="WP_089663309.1">
    <property type="nucleotide sequence ID" value="NZ_LT629745.1"/>
</dbReference>